<gene>
    <name evidence="2" type="ORF">EKD16_02900</name>
</gene>
<proteinExistence type="predicted"/>
<dbReference type="AlphaFoldDB" id="A0A4P6PWC4"/>
<name>A0A4P6PWC4_9ACTN</name>
<accession>A0A4P6PWC4</accession>
<reference evidence="2 3" key="1">
    <citation type="submission" date="2019-02" db="EMBL/GenBank/DDBJ databases">
        <authorList>
            <person name="Khodamoradi S."/>
            <person name="Hahnke R.L."/>
            <person name="Kaempfer P."/>
            <person name="Schumann P."/>
            <person name="Rohde M."/>
            <person name="Steinert M."/>
            <person name="Luzhetskyy A."/>
            <person name="Wink J."/>
            <person name="Ruckert C."/>
        </authorList>
    </citation>
    <scope>NUCLEOTIDE SEQUENCE [LARGE SCALE GENOMIC DNA]</scope>
    <source>
        <strain evidence="2 3">M2</strain>
    </source>
</reference>
<dbReference type="Proteomes" id="UP000292235">
    <property type="component" value="Chromosome"/>
</dbReference>
<feature type="transmembrane region" description="Helical" evidence="1">
    <location>
        <begin position="15"/>
        <end position="33"/>
    </location>
</feature>
<evidence type="ECO:0000256" key="1">
    <source>
        <dbReference type="SAM" id="Phobius"/>
    </source>
</evidence>
<keyword evidence="1" id="KW-0472">Membrane</keyword>
<dbReference type="EMBL" id="CP036455">
    <property type="protein sequence ID" value="QBI52395.1"/>
    <property type="molecule type" value="Genomic_DNA"/>
</dbReference>
<evidence type="ECO:0000313" key="2">
    <source>
        <dbReference type="EMBL" id="QBI52395.1"/>
    </source>
</evidence>
<protein>
    <submittedName>
        <fullName evidence="2">Uncharacterized protein</fullName>
    </submittedName>
</protein>
<feature type="transmembrane region" description="Helical" evidence="1">
    <location>
        <begin position="39"/>
        <end position="55"/>
    </location>
</feature>
<dbReference type="KEGG" id="strr:EKD16_02900"/>
<sequence length="65" mass="7174">MTEPRQAVRWDTPQVLMAVAAVSLMAVGAVLFLLGEPQSAFSVMLGAFVLGLAQNRRRRARHQPR</sequence>
<keyword evidence="3" id="KW-1185">Reference proteome</keyword>
<dbReference type="RefSeq" id="WP_131096956.1">
    <property type="nucleotide sequence ID" value="NZ_CP036455.1"/>
</dbReference>
<keyword evidence="1" id="KW-1133">Transmembrane helix</keyword>
<organism evidence="2 3">
    <name type="scientific">Streptomonospora litoralis</name>
    <dbReference type="NCBI Taxonomy" id="2498135"/>
    <lineage>
        <taxon>Bacteria</taxon>
        <taxon>Bacillati</taxon>
        <taxon>Actinomycetota</taxon>
        <taxon>Actinomycetes</taxon>
        <taxon>Streptosporangiales</taxon>
        <taxon>Nocardiopsidaceae</taxon>
        <taxon>Streptomonospora</taxon>
    </lineage>
</organism>
<keyword evidence="1" id="KW-0812">Transmembrane</keyword>
<evidence type="ECO:0000313" key="3">
    <source>
        <dbReference type="Proteomes" id="UP000292235"/>
    </source>
</evidence>